<accession>A0ABN5ZFZ4</accession>
<proteinExistence type="predicted"/>
<evidence type="ECO:0000313" key="3">
    <source>
        <dbReference type="Proteomes" id="UP000466683"/>
    </source>
</evidence>
<dbReference type="EMBL" id="AP022579">
    <property type="protein sequence ID" value="BBX93122.1"/>
    <property type="molecule type" value="Genomic_DNA"/>
</dbReference>
<feature type="region of interest" description="Disordered" evidence="1">
    <location>
        <begin position="23"/>
        <end position="42"/>
    </location>
</feature>
<reference evidence="2 3" key="1">
    <citation type="journal article" date="2019" name="Emerg. Microbes Infect.">
        <title>Comprehensive subspecies identification of 175 nontuberculous mycobacteria species based on 7547 genomic profiles.</title>
        <authorList>
            <person name="Matsumoto Y."/>
            <person name="Kinjo T."/>
            <person name="Motooka D."/>
            <person name="Nabeya D."/>
            <person name="Jung N."/>
            <person name="Uechi K."/>
            <person name="Horii T."/>
            <person name="Iida T."/>
            <person name="Fujita J."/>
            <person name="Nakamura S."/>
        </authorList>
    </citation>
    <scope>NUCLEOTIDE SEQUENCE [LARGE SCALE GENOMIC DNA]</scope>
    <source>
        <strain evidence="2 3">JCM 15653</strain>
    </source>
</reference>
<organism evidence="2 3">
    <name type="scientific">Mycolicibacterium boenickei</name>
    <dbReference type="NCBI Taxonomy" id="146017"/>
    <lineage>
        <taxon>Bacteria</taxon>
        <taxon>Bacillati</taxon>
        <taxon>Actinomycetota</taxon>
        <taxon>Actinomycetes</taxon>
        <taxon>Mycobacteriales</taxon>
        <taxon>Mycobacteriaceae</taxon>
        <taxon>Mycolicibacterium</taxon>
    </lineage>
</organism>
<dbReference type="Proteomes" id="UP000466683">
    <property type="component" value="Chromosome"/>
</dbReference>
<sequence length="60" mass="5809">MPISAVNSLAAEEYSVLKELQAPAAASSGPAPGPLLRSAECTSGGTAIQTGAVIGDRPAG</sequence>
<name>A0ABN5ZFZ4_9MYCO</name>
<evidence type="ECO:0000313" key="2">
    <source>
        <dbReference type="EMBL" id="BBX93122.1"/>
    </source>
</evidence>
<gene>
    <name evidence="2" type="ORF">MBOE_47710</name>
</gene>
<protein>
    <submittedName>
        <fullName evidence="2">Uncharacterized protein</fullName>
    </submittedName>
</protein>
<keyword evidence="3" id="KW-1185">Reference proteome</keyword>
<evidence type="ECO:0000256" key="1">
    <source>
        <dbReference type="SAM" id="MobiDB-lite"/>
    </source>
</evidence>